<sequence length="51" mass="5655">MDDAIQNSIGYRLFTNDLVPVIYRNLRGKDGGALPVPVFNDLHQDCPALLV</sequence>
<reference evidence="1 2" key="1">
    <citation type="submission" date="2016-11" db="EMBL/GenBank/DDBJ databases">
        <authorList>
            <person name="Jaros S."/>
            <person name="Januszkiewicz K."/>
            <person name="Wedrychowicz H."/>
        </authorList>
    </citation>
    <scope>NUCLEOTIDE SEQUENCE [LARGE SCALE GENOMIC DNA]</scope>
    <source>
        <strain evidence="1 2">DSM 24574</strain>
    </source>
</reference>
<name>A0A1M5UVL4_9BACT</name>
<dbReference type="EMBL" id="FQWQ01000003">
    <property type="protein sequence ID" value="SHH66908.1"/>
    <property type="molecule type" value="Genomic_DNA"/>
</dbReference>
<proteinExistence type="predicted"/>
<protein>
    <submittedName>
        <fullName evidence="1">Uncharacterized protein</fullName>
    </submittedName>
</protein>
<evidence type="ECO:0000313" key="1">
    <source>
        <dbReference type="EMBL" id="SHH66908.1"/>
    </source>
</evidence>
<dbReference type="Proteomes" id="UP000184212">
    <property type="component" value="Unassembled WGS sequence"/>
</dbReference>
<organism evidence="1 2">
    <name type="scientific">Chryseolinea serpens</name>
    <dbReference type="NCBI Taxonomy" id="947013"/>
    <lineage>
        <taxon>Bacteria</taxon>
        <taxon>Pseudomonadati</taxon>
        <taxon>Bacteroidota</taxon>
        <taxon>Cytophagia</taxon>
        <taxon>Cytophagales</taxon>
        <taxon>Fulvivirgaceae</taxon>
        <taxon>Chryseolinea</taxon>
    </lineage>
</organism>
<gene>
    <name evidence="1" type="ORF">SAMN04488109_4941</name>
</gene>
<dbReference type="AlphaFoldDB" id="A0A1M5UVL4"/>
<accession>A0A1M5UVL4</accession>
<feature type="non-terminal residue" evidence="1">
    <location>
        <position position="51"/>
    </location>
</feature>
<evidence type="ECO:0000313" key="2">
    <source>
        <dbReference type="Proteomes" id="UP000184212"/>
    </source>
</evidence>
<keyword evidence="2" id="KW-1185">Reference proteome</keyword>